<dbReference type="PROSITE" id="PS00557">
    <property type="entry name" value="FMN_HYDROXY_ACID_DH_1"/>
    <property type="match status" value="1"/>
</dbReference>
<sequence>MGVRNSAGGGAEDPEDLAEVERAAAARLPGDVRDFIAGGSGDEVTLAANRAALDDVALLPRVLAGVQAADTSTSLVGTAATLPVAVAPMGYQCLVHPDGEVAAAAAAGAAGVPFTVGTLSSRSVEEIAETGASLWFQLYWLRDRGLVAELVARAEAAGCRALVITVDVPVMGRRLRDVRNGFTLPRTVRAVHLADGPSSAHEPRQVGSGVAQHTSAVFDPAFGWRDLEWLRARTRLPLVVKGVLDPRDATRCVELGASAVVVSNHGGRQLDGAAPSAVALPRVVDAVAGAAEVLFDSGVRGGVDVLRALALGATGVLLGRPILWGLAVGGERGAARVLELLRTEFAQALLLAGCADVDAARGLATAQAAPTRRGAP</sequence>
<reference evidence="9" key="1">
    <citation type="submission" date="2021-04" db="EMBL/GenBank/DDBJ databases">
        <title>Genomic sequence of Actinosynnema pretiosum subsp. pretiosum ATCC 31280 (C-14919).</title>
        <authorList>
            <person name="Bai L."/>
            <person name="Wang X."/>
            <person name="Xiao Y."/>
        </authorList>
    </citation>
    <scope>NUCLEOTIDE SEQUENCE</scope>
    <source>
        <strain evidence="9">ATCC 31280</strain>
    </source>
</reference>
<dbReference type="CDD" id="cd02809">
    <property type="entry name" value="alpha_hydroxyacid_oxid_FMN"/>
    <property type="match status" value="1"/>
</dbReference>
<evidence type="ECO:0000313" key="9">
    <source>
        <dbReference type="EMBL" id="QUF04046.1"/>
    </source>
</evidence>
<dbReference type="FunFam" id="3.20.20.70:FF:000029">
    <property type="entry name" value="L-lactate dehydrogenase"/>
    <property type="match status" value="1"/>
</dbReference>
<evidence type="ECO:0000256" key="7">
    <source>
        <dbReference type="PIRSR" id="PIRSR000138-2"/>
    </source>
</evidence>
<dbReference type="Proteomes" id="UP000677152">
    <property type="component" value="Chromosome"/>
</dbReference>
<dbReference type="InterPro" id="IPR037396">
    <property type="entry name" value="FMN_HAD"/>
</dbReference>
<keyword evidence="2 7" id="KW-0285">Flavoprotein</keyword>
<dbReference type="PANTHER" id="PTHR10578">
    <property type="entry name" value="S -2-HYDROXY-ACID OXIDASE-RELATED"/>
    <property type="match status" value="1"/>
</dbReference>
<dbReference type="GO" id="GO:0016614">
    <property type="term" value="F:oxidoreductase activity, acting on CH-OH group of donors"/>
    <property type="evidence" value="ECO:0007669"/>
    <property type="project" value="UniProtKB-ARBA"/>
</dbReference>
<dbReference type="PROSITE" id="PS51349">
    <property type="entry name" value="FMN_HYDROXY_ACID_DH_2"/>
    <property type="match status" value="1"/>
</dbReference>
<dbReference type="SUPFAM" id="SSF51395">
    <property type="entry name" value="FMN-linked oxidoreductases"/>
    <property type="match status" value="1"/>
</dbReference>
<evidence type="ECO:0000256" key="2">
    <source>
        <dbReference type="ARBA" id="ARBA00022630"/>
    </source>
</evidence>
<feature type="binding site" evidence="7">
    <location>
        <begin position="88"/>
        <end position="90"/>
    </location>
    <ligand>
        <name>FMN</name>
        <dbReference type="ChEBI" id="CHEBI:58210"/>
    </ligand>
</feature>
<evidence type="ECO:0000313" key="10">
    <source>
        <dbReference type="Proteomes" id="UP000677152"/>
    </source>
</evidence>
<feature type="binding site" evidence="7">
    <location>
        <position position="263"/>
    </location>
    <ligand>
        <name>glyoxylate</name>
        <dbReference type="ChEBI" id="CHEBI:36655"/>
    </ligand>
</feature>
<feature type="binding site" evidence="7">
    <location>
        <position position="265"/>
    </location>
    <ligand>
        <name>glyoxylate</name>
        <dbReference type="ChEBI" id="CHEBI:36655"/>
    </ligand>
</feature>
<feature type="binding site" evidence="7">
    <location>
        <position position="137"/>
    </location>
    <ligand>
        <name>FMN</name>
        <dbReference type="ChEBI" id="CHEBI:58210"/>
    </ligand>
</feature>
<feature type="binding site" evidence="7">
    <location>
        <begin position="319"/>
        <end position="320"/>
    </location>
    <ligand>
        <name>FMN</name>
        <dbReference type="ChEBI" id="CHEBI:58210"/>
    </ligand>
</feature>
<feature type="binding site" evidence="7">
    <location>
        <position position="165"/>
    </location>
    <ligand>
        <name>FMN</name>
        <dbReference type="ChEBI" id="CHEBI:58210"/>
    </ligand>
</feature>
<comment type="cofactor">
    <cofactor evidence="1">
        <name>FMN</name>
        <dbReference type="ChEBI" id="CHEBI:58210"/>
    </cofactor>
</comment>
<feature type="domain" description="FMN hydroxy acid dehydrogenase" evidence="8">
    <location>
        <begin position="9"/>
        <end position="370"/>
    </location>
</feature>
<feature type="binding site" evidence="7">
    <location>
        <begin position="296"/>
        <end position="300"/>
    </location>
    <ligand>
        <name>FMN</name>
        <dbReference type="ChEBI" id="CHEBI:58210"/>
    </ligand>
</feature>
<comment type="similarity">
    <text evidence="5">Belongs to the FMN-dependent alpha-hydroxy acid dehydrogenase family.</text>
</comment>
<dbReference type="PIRSF" id="PIRSF000138">
    <property type="entry name" value="Al-hdrx_acd_dh"/>
    <property type="match status" value="1"/>
</dbReference>
<feature type="binding site" evidence="7">
    <location>
        <position position="268"/>
    </location>
    <ligand>
        <name>glyoxylate</name>
        <dbReference type="ChEBI" id="CHEBI:36655"/>
    </ligand>
</feature>
<feature type="binding site" evidence="7">
    <location>
        <position position="241"/>
    </location>
    <ligand>
        <name>FMN</name>
        <dbReference type="ChEBI" id="CHEBI:58210"/>
    </ligand>
</feature>
<feature type="active site" description="Proton acceptor" evidence="6">
    <location>
        <position position="265"/>
    </location>
</feature>
<accession>A0AA45L675</accession>
<dbReference type="Gene3D" id="3.20.20.70">
    <property type="entry name" value="Aldolase class I"/>
    <property type="match status" value="1"/>
</dbReference>
<dbReference type="InterPro" id="IPR008259">
    <property type="entry name" value="FMN_hydac_DH_AS"/>
</dbReference>
<proteinExistence type="inferred from homology"/>
<evidence type="ECO:0000256" key="1">
    <source>
        <dbReference type="ARBA" id="ARBA00001917"/>
    </source>
</evidence>
<gene>
    <name evidence="9" type="ORF">KCV87_32645</name>
</gene>
<evidence type="ECO:0000256" key="6">
    <source>
        <dbReference type="PIRSR" id="PIRSR000138-1"/>
    </source>
</evidence>
<evidence type="ECO:0000256" key="5">
    <source>
        <dbReference type="ARBA" id="ARBA00024042"/>
    </source>
</evidence>
<name>A0AA45L675_9PSEU</name>
<organism evidence="9 10">
    <name type="scientific">Actinosynnema pretiosum subsp. pretiosum</name>
    <dbReference type="NCBI Taxonomy" id="103721"/>
    <lineage>
        <taxon>Bacteria</taxon>
        <taxon>Bacillati</taxon>
        <taxon>Actinomycetota</taxon>
        <taxon>Actinomycetes</taxon>
        <taxon>Pseudonocardiales</taxon>
        <taxon>Pseudonocardiaceae</taxon>
        <taxon>Actinosynnema</taxon>
    </lineage>
</organism>
<dbReference type="InterPro" id="IPR000262">
    <property type="entry name" value="FMN-dep_DH"/>
</dbReference>
<dbReference type="InterPro" id="IPR013785">
    <property type="entry name" value="Aldolase_TIM"/>
</dbReference>
<protein>
    <submittedName>
        <fullName evidence="9">Alpha-hydroxy-acid oxidizing protein</fullName>
    </submittedName>
</protein>
<evidence type="ECO:0000259" key="8">
    <source>
        <dbReference type="PROSITE" id="PS51349"/>
    </source>
</evidence>
<feature type="binding site" evidence="7">
    <location>
        <position position="174"/>
    </location>
    <ligand>
        <name>glyoxylate</name>
        <dbReference type="ChEBI" id="CHEBI:36655"/>
    </ligand>
</feature>
<keyword evidence="3 7" id="KW-0288">FMN</keyword>
<dbReference type="Pfam" id="PF01070">
    <property type="entry name" value="FMN_dh"/>
    <property type="match status" value="1"/>
</dbReference>
<dbReference type="AlphaFoldDB" id="A0AA45L675"/>
<dbReference type="EMBL" id="CP073249">
    <property type="protein sequence ID" value="QUF04046.1"/>
    <property type="molecule type" value="Genomic_DNA"/>
</dbReference>
<evidence type="ECO:0000256" key="4">
    <source>
        <dbReference type="ARBA" id="ARBA00023002"/>
    </source>
</evidence>
<dbReference type="PANTHER" id="PTHR10578:SF107">
    <property type="entry name" value="2-HYDROXYACID OXIDASE 1"/>
    <property type="match status" value="1"/>
</dbReference>
<feature type="binding site" evidence="7">
    <location>
        <position position="139"/>
    </location>
    <ligand>
        <name>glyoxylate</name>
        <dbReference type="ChEBI" id="CHEBI:36655"/>
    </ligand>
</feature>
<dbReference type="InterPro" id="IPR012133">
    <property type="entry name" value="Alpha-hydoxy_acid_DH_FMN"/>
</dbReference>
<evidence type="ECO:0000256" key="3">
    <source>
        <dbReference type="ARBA" id="ARBA00022643"/>
    </source>
</evidence>
<keyword evidence="4" id="KW-0560">Oxidoreductase</keyword>
<dbReference type="GO" id="GO:0010181">
    <property type="term" value="F:FMN binding"/>
    <property type="evidence" value="ECO:0007669"/>
    <property type="project" value="InterPro"/>
</dbReference>